<dbReference type="Gene3D" id="3.60.20.30">
    <property type="entry name" value="(Glycosyl)asparaginase"/>
    <property type="match status" value="1"/>
</dbReference>
<evidence type="ECO:0000256" key="9">
    <source>
        <dbReference type="PIRSR" id="PIRSR600246-1"/>
    </source>
</evidence>
<feature type="site" description="Cleavage; by autolysis" evidence="10">
    <location>
        <begin position="223"/>
        <end position="224"/>
    </location>
</feature>
<evidence type="ECO:0000256" key="7">
    <source>
        <dbReference type="ARBA" id="ARBA00054922"/>
    </source>
</evidence>
<evidence type="ECO:0000313" key="11">
    <source>
        <dbReference type="EMBL" id="KAL3270674.1"/>
    </source>
</evidence>
<evidence type="ECO:0000256" key="6">
    <source>
        <dbReference type="ARBA" id="ARBA00049366"/>
    </source>
</evidence>
<comment type="subunit">
    <text evidence="8">Heterodimer of an alpha and beta chain produced by autocleavage.</text>
</comment>
<dbReference type="GO" id="GO:0004067">
    <property type="term" value="F:asparaginase activity"/>
    <property type="evidence" value="ECO:0007669"/>
    <property type="project" value="UniProtKB-EC"/>
</dbReference>
<dbReference type="GO" id="GO:0006508">
    <property type="term" value="P:proteolysis"/>
    <property type="evidence" value="ECO:0007669"/>
    <property type="project" value="UniProtKB-KW"/>
</dbReference>
<dbReference type="AlphaFoldDB" id="A0ABD2MW94"/>
<comment type="catalytic activity">
    <reaction evidence="6">
        <text>L-asparagine + H2O = L-aspartate + NH4(+)</text>
        <dbReference type="Rhea" id="RHEA:21016"/>
        <dbReference type="ChEBI" id="CHEBI:15377"/>
        <dbReference type="ChEBI" id="CHEBI:28938"/>
        <dbReference type="ChEBI" id="CHEBI:29991"/>
        <dbReference type="ChEBI" id="CHEBI:58048"/>
        <dbReference type="EC" id="3.5.1.1"/>
    </reaction>
</comment>
<evidence type="ECO:0000256" key="2">
    <source>
        <dbReference type="ARBA" id="ARBA00010872"/>
    </source>
</evidence>
<keyword evidence="3" id="KW-0645">Protease</keyword>
<dbReference type="FunFam" id="3.60.20.30:FF:000001">
    <property type="entry name" value="Isoaspartyl peptidase/L-asparaginase"/>
    <property type="match status" value="1"/>
</dbReference>
<dbReference type="GO" id="GO:0008798">
    <property type="term" value="F:beta-aspartyl-peptidase activity"/>
    <property type="evidence" value="ECO:0007669"/>
    <property type="project" value="UniProtKB-EC"/>
</dbReference>
<dbReference type="SUPFAM" id="SSF56235">
    <property type="entry name" value="N-terminal nucleophile aminohydrolases (Ntn hydrolases)"/>
    <property type="match status" value="1"/>
</dbReference>
<dbReference type="EMBL" id="JABFTP020000042">
    <property type="protein sequence ID" value="KAL3270674.1"/>
    <property type="molecule type" value="Genomic_DNA"/>
</dbReference>
<proteinExistence type="inferred from homology"/>
<comment type="catalytic activity">
    <reaction evidence="1">
        <text>Cleavage of a beta-linked Asp residue from the N-terminus of a polypeptide.</text>
        <dbReference type="EC" id="3.4.19.5"/>
    </reaction>
</comment>
<dbReference type="Proteomes" id="UP001516400">
    <property type="component" value="Unassembled WGS sequence"/>
</dbReference>
<dbReference type="InterPro" id="IPR029055">
    <property type="entry name" value="Ntn_hydrolases_N"/>
</dbReference>
<comment type="function">
    <text evidence="7">Has both L-asparaginase and beta-aspartyl peptidase activity. Does not have aspartylglucosaminidase activity and is inactive toward GlcNAc-L-Asn. Likewise, has no activity toward glutamine.</text>
</comment>
<accession>A0ABD2MW94</accession>
<evidence type="ECO:0000313" key="12">
    <source>
        <dbReference type="Proteomes" id="UP001516400"/>
    </source>
</evidence>
<protein>
    <recommendedName>
        <fullName evidence="13">Asparaginase</fullName>
    </recommendedName>
</protein>
<feature type="active site" description="Nucleophile" evidence="9">
    <location>
        <position position="224"/>
    </location>
</feature>
<evidence type="ECO:0000256" key="3">
    <source>
        <dbReference type="ARBA" id="ARBA00022670"/>
    </source>
</evidence>
<dbReference type="InterPro" id="IPR033844">
    <property type="entry name" value="ASRGL1_meta"/>
</dbReference>
<dbReference type="PANTHER" id="PTHR10188">
    <property type="entry name" value="L-ASPARAGINASE"/>
    <property type="match status" value="1"/>
</dbReference>
<evidence type="ECO:0000256" key="10">
    <source>
        <dbReference type="PIRSR" id="PIRSR600246-3"/>
    </source>
</evidence>
<reference evidence="11 12" key="1">
    <citation type="journal article" date="2021" name="BMC Biol.">
        <title>Horizontally acquired antibacterial genes associated with adaptive radiation of ladybird beetles.</title>
        <authorList>
            <person name="Li H.S."/>
            <person name="Tang X.F."/>
            <person name="Huang Y.H."/>
            <person name="Xu Z.Y."/>
            <person name="Chen M.L."/>
            <person name="Du X.Y."/>
            <person name="Qiu B.Y."/>
            <person name="Chen P.T."/>
            <person name="Zhang W."/>
            <person name="Slipinski A."/>
            <person name="Escalona H.E."/>
            <person name="Waterhouse R.M."/>
            <person name="Zwick A."/>
            <person name="Pang H."/>
        </authorList>
    </citation>
    <scope>NUCLEOTIDE SEQUENCE [LARGE SCALE GENOMIC DNA]</scope>
    <source>
        <strain evidence="11">SYSU2018</strain>
    </source>
</reference>
<organism evidence="11 12">
    <name type="scientific">Cryptolaemus montrouzieri</name>
    <dbReference type="NCBI Taxonomy" id="559131"/>
    <lineage>
        <taxon>Eukaryota</taxon>
        <taxon>Metazoa</taxon>
        <taxon>Ecdysozoa</taxon>
        <taxon>Arthropoda</taxon>
        <taxon>Hexapoda</taxon>
        <taxon>Insecta</taxon>
        <taxon>Pterygota</taxon>
        <taxon>Neoptera</taxon>
        <taxon>Endopterygota</taxon>
        <taxon>Coleoptera</taxon>
        <taxon>Polyphaga</taxon>
        <taxon>Cucujiformia</taxon>
        <taxon>Coccinelloidea</taxon>
        <taxon>Coccinellidae</taxon>
        <taxon>Scymninae</taxon>
        <taxon>Scymnini</taxon>
        <taxon>Cryptolaemus</taxon>
    </lineage>
</organism>
<sequence length="368" mass="39341">MWLPLFSKFHSMFNQDSEVKSTKIGVQLPEKGSEVQQTAGRIEAKIMASKPPIKALCTKQDMCVLVHGGGGHTPDDRMPAKIDCVKKSAIAGFRVLKQGGTSIEAVEAAIRVMEDDPIMNAGYGSCLNIEGNVEMDASIMCGKTFSAGGVACVKDIKNPISLAKLVMEETPHALLSGEGAEKFAEDNNFPRVPPGSLVTPFRKEELESFKQNMKDELGIIDVETVGAVAIDRGGRLAAGTSTGGFVGKMPGSVGDSPQIGKGAYCDDDVAAVSSTGHGESIMKFCLPMRIFTEIQLGKNAKEATTITLKQMKDRLHGEAGAICITKDGDIGIFCTTPKMAWAYQRGEQIHYGKNGNESFTEESIVKGN</sequence>
<dbReference type="InterPro" id="IPR000246">
    <property type="entry name" value="Peptidase_T2"/>
</dbReference>
<evidence type="ECO:0000256" key="1">
    <source>
        <dbReference type="ARBA" id="ARBA00000306"/>
    </source>
</evidence>
<evidence type="ECO:0008006" key="13">
    <source>
        <dbReference type="Google" id="ProtNLM"/>
    </source>
</evidence>
<keyword evidence="12" id="KW-1185">Reference proteome</keyword>
<comment type="caution">
    <text evidence="11">The sequence shown here is derived from an EMBL/GenBank/DDBJ whole genome shotgun (WGS) entry which is preliminary data.</text>
</comment>
<evidence type="ECO:0000256" key="8">
    <source>
        <dbReference type="ARBA" id="ARBA00061780"/>
    </source>
</evidence>
<gene>
    <name evidence="11" type="ORF">HHI36_021202</name>
</gene>
<evidence type="ECO:0000256" key="5">
    <source>
        <dbReference type="ARBA" id="ARBA00022813"/>
    </source>
</evidence>
<evidence type="ECO:0000256" key="4">
    <source>
        <dbReference type="ARBA" id="ARBA00022801"/>
    </source>
</evidence>
<dbReference type="PANTHER" id="PTHR10188:SF41">
    <property type="entry name" value="ISOASPARTYL PEPTIDASE_L-ASPARAGINASE"/>
    <property type="match status" value="1"/>
</dbReference>
<name>A0ABD2MW94_9CUCU</name>
<dbReference type="CDD" id="cd04702">
    <property type="entry name" value="ASRGL1_like"/>
    <property type="match status" value="1"/>
</dbReference>
<comment type="similarity">
    <text evidence="2">Belongs to the Ntn-hydrolase family.</text>
</comment>
<keyword evidence="4" id="KW-0378">Hydrolase</keyword>
<dbReference type="Pfam" id="PF01112">
    <property type="entry name" value="Asparaginase_2"/>
    <property type="match status" value="1"/>
</dbReference>
<keyword evidence="5" id="KW-0068">Autocatalytic cleavage</keyword>